<evidence type="ECO:0000313" key="1">
    <source>
        <dbReference type="EMBL" id="CAD8184151.1"/>
    </source>
</evidence>
<dbReference type="Proteomes" id="UP000683925">
    <property type="component" value="Unassembled WGS sequence"/>
</dbReference>
<evidence type="ECO:0000313" key="2">
    <source>
        <dbReference type="Proteomes" id="UP000683925"/>
    </source>
</evidence>
<keyword evidence="2" id="KW-1185">Reference proteome</keyword>
<organism evidence="1 2">
    <name type="scientific">Paramecium octaurelia</name>
    <dbReference type="NCBI Taxonomy" id="43137"/>
    <lineage>
        <taxon>Eukaryota</taxon>
        <taxon>Sar</taxon>
        <taxon>Alveolata</taxon>
        <taxon>Ciliophora</taxon>
        <taxon>Intramacronucleata</taxon>
        <taxon>Oligohymenophorea</taxon>
        <taxon>Peniculida</taxon>
        <taxon>Parameciidae</taxon>
        <taxon>Paramecium</taxon>
    </lineage>
</organism>
<dbReference type="AlphaFoldDB" id="A0A8S1W4H9"/>
<accession>A0A8S1W4H9</accession>
<proteinExistence type="predicted"/>
<sequence length="116" mass="14117">MCLYERLDRSNLHFYSYQEVIQNWIELINSSQIKQLFMKEVQPKFHKLIYQQLFQYTELKLFERRYQQIQLSIGQILKEITSFLKARFIQFSQELGHILTFFSWNRGTIKGGSEKV</sequence>
<gene>
    <name evidence="1" type="ORF">POCTA_138.1.T0820168</name>
</gene>
<dbReference type="EMBL" id="CAJJDP010000081">
    <property type="protein sequence ID" value="CAD8184151.1"/>
    <property type="molecule type" value="Genomic_DNA"/>
</dbReference>
<comment type="caution">
    <text evidence="1">The sequence shown here is derived from an EMBL/GenBank/DDBJ whole genome shotgun (WGS) entry which is preliminary data.</text>
</comment>
<reference evidence="1" key="1">
    <citation type="submission" date="2021-01" db="EMBL/GenBank/DDBJ databases">
        <authorList>
            <consortium name="Genoscope - CEA"/>
            <person name="William W."/>
        </authorList>
    </citation>
    <scope>NUCLEOTIDE SEQUENCE</scope>
</reference>
<protein>
    <submittedName>
        <fullName evidence="1">Uncharacterized protein</fullName>
    </submittedName>
</protein>
<name>A0A8S1W4H9_PAROT</name>